<dbReference type="InterPro" id="IPR004332">
    <property type="entry name" value="Transposase_MuDR"/>
</dbReference>
<dbReference type="AlphaFoldDB" id="A0A444ZIY7"/>
<name>A0A444ZIY7_ARAHY</name>
<reference evidence="2 3" key="1">
    <citation type="submission" date="2019-01" db="EMBL/GenBank/DDBJ databases">
        <title>Sequencing of cultivated peanut Arachis hypogaea provides insights into genome evolution and oil improvement.</title>
        <authorList>
            <person name="Chen X."/>
        </authorList>
    </citation>
    <scope>NUCLEOTIDE SEQUENCE [LARGE SCALE GENOMIC DNA]</scope>
    <source>
        <strain evidence="3">cv. Fuhuasheng</strain>
        <tissue evidence="2">Leaves</tissue>
    </source>
</reference>
<dbReference type="EMBL" id="SDMP01000014">
    <property type="protein sequence ID" value="RYR13961.1"/>
    <property type="molecule type" value="Genomic_DNA"/>
</dbReference>
<accession>A0A444ZIY7</accession>
<gene>
    <name evidence="2" type="ORF">Ahy_B04g070685</name>
</gene>
<keyword evidence="3" id="KW-1185">Reference proteome</keyword>
<evidence type="ECO:0000313" key="3">
    <source>
        <dbReference type="Proteomes" id="UP000289738"/>
    </source>
</evidence>
<protein>
    <recommendedName>
        <fullName evidence="1">Transposase MuDR plant domain-containing protein</fullName>
    </recommendedName>
</protein>
<dbReference type="Proteomes" id="UP000289738">
    <property type="component" value="Chromosome B04"/>
</dbReference>
<comment type="caution">
    <text evidence="2">The sequence shown here is derived from an EMBL/GenBank/DDBJ whole genome shotgun (WGS) entry which is preliminary data.</text>
</comment>
<dbReference type="Pfam" id="PF03108">
    <property type="entry name" value="DBD_Tnp_Mut"/>
    <property type="match status" value="1"/>
</dbReference>
<proteinExistence type="predicted"/>
<feature type="domain" description="Transposase MuDR plant" evidence="1">
    <location>
        <begin position="211"/>
        <end position="271"/>
    </location>
</feature>
<evidence type="ECO:0000313" key="2">
    <source>
        <dbReference type="EMBL" id="RYR13961.1"/>
    </source>
</evidence>
<organism evidence="2 3">
    <name type="scientific">Arachis hypogaea</name>
    <name type="common">Peanut</name>
    <dbReference type="NCBI Taxonomy" id="3818"/>
    <lineage>
        <taxon>Eukaryota</taxon>
        <taxon>Viridiplantae</taxon>
        <taxon>Streptophyta</taxon>
        <taxon>Embryophyta</taxon>
        <taxon>Tracheophyta</taxon>
        <taxon>Spermatophyta</taxon>
        <taxon>Magnoliopsida</taxon>
        <taxon>eudicotyledons</taxon>
        <taxon>Gunneridae</taxon>
        <taxon>Pentapetalae</taxon>
        <taxon>rosids</taxon>
        <taxon>fabids</taxon>
        <taxon>Fabales</taxon>
        <taxon>Fabaceae</taxon>
        <taxon>Papilionoideae</taxon>
        <taxon>50 kb inversion clade</taxon>
        <taxon>dalbergioids sensu lato</taxon>
        <taxon>Dalbergieae</taxon>
        <taxon>Pterocarpus clade</taxon>
        <taxon>Arachis</taxon>
    </lineage>
</organism>
<sequence>MTPEVNSLTALKNVILHPSNNRNKKGYRLCDDEDVRLIRSWHNRWTNIHLLELYVLLVDFDGRGSSVDTVDDSPTSGVVRQTIRWTIVDLNMPPKGSQEGSNVEVCNVDLMDDGLESHDGSAIRDSMMEQYEVNLDDGDDADEEPPKIPDDGNEEEEINYYGDTQIALTQPAISQPYDRPNHFTRLNLDAMASDWSFTQGGLEEDPSKEFEVGQQFENKEEVMLAVKQYSIRRATEYKIVESDHWRYNAQCIQFGSGCNWSILISYHRKQERWEVRRYTGPHTCM</sequence>
<evidence type="ECO:0000259" key="1">
    <source>
        <dbReference type="Pfam" id="PF03108"/>
    </source>
</evidence>